<dbReference type="EMBL" id="JBGBPQ010000030">
    <property type="protein sequence ID" value="KAL1496102.1"/>
    <property type="molecule type" value="Genomic_DNA"/>
</dbReference>
<dbReference type="AlphaFoldDB" id="A0AB34ICA4"/>
<protein>
    <submittedName>
        <fullName evidence="1">Uncharacterized protein</fullName>
    </submittedName>
</protein>
<dbReference type="Proteomes" id="UP001515480">
    <property type="component" value="Unassembled WGS sequence"/>
</dbReference>
<reference evidence="1 2" key="1">
    <citation type="journal article" date="2024" name="Science">
        <title>Giant polyketide synthase enzymes in the biosynthesis of giant marine polyether toxins.</title>
        <authorList>
            <person name="Fallon T.R."/>
            <person name="Shende V.V."/>
            <person name="Wierzbicki I.H."/>
            <person name="Pendleton A.L."/>
            <person name="Watervoot N.F."/>
            <person name="Auber R.P."/>
            <person name="Gonzalez D.J."/>
            <person name="Wisecaver J.H."/>
            <person name="Moore B.S."/>
        </authorList>
    </citation>
    <scope>NUCLEOTIDE SEQUENCE [LARGE SCALE GENOMIC DNA]</scope>
    <source>
        <strain evidence="1 2">12B1</strain>
    </source>
</reference>
<keyword evidence="2" id="KW-1185">Reference proteome</keyword>
<evidence type="ECO:0000313" key="1">
    <source>
        <dbReference type="EMBL" id="KAL1496102.1"/>
    </source>
</evidence>
<comment type="caution">
    <text evidence="1">The sequence shown here is derived from an EMBL/GenBank/DDBJ whole genome shotgun (WGS) entry which is preliminary data.</text>
</comment>
<accession>A0AB34ICA4</accession>
<name>A0AB34ICA4_PRYPA</name>
<sequence length="160" mass="17051">MRARAPCETGETDLSRLAALHGSPPHAAIDAYREWLRGKCRRFVGVAPRLLASGETPHAPRGVAKDSLMLLAAAEVRQPHGPPLAGGAFCQMAAALALSAASLPTRLARSKPALLATPPDRDVDPKQATFLLDRKDLVRADAPRAAKGAVAWPVDNRNLW</sequence>
<organism evidence="1 2">
    <name type="scientific">Prymnesium parvum</name>
    <name type="common">Toxic golden alga</name>
    <dbReference type="NCBI Taxonomy" id="97485"/>
    <lineage>
        <taxon>Eukaryota</taxon>
        <taxon>Haptista</taxon>
        <taxon>Haptophyta</taxon>
        <taxon>Prymnesiophyceae</taxon>
        <taxon>Prymnesiales</taxon>
        <taxon>Prymnesiaceae</taxon>
        <taxon>Prymnesium</taxon>
    </lineage>
</organism>
<evidence type="ECO:0000313" key="2">
    <source>
        <dbReference type="Proteomes" id="UP001515480"/>
    </source>
</evidence>
<proteinExistence type="predicted"/>
<gene>
    <name evidence="1" type="ORF">AB1Y20_014727</name>
</gene>